<evidence type="ECO:0000313" key="2">
    <source>
        <dbReference type="EMBL" id="GEK56950.1"/>
    </source>
</evidence>
<accession>A0A510Y0X5</accession>
<name>A0A510Y0X5_9GAMM</name>
<dbReference type="InterPro" id="IPR036061">
    <property type="entry name" value="CheW-like_dom_sf"/>
</dbReference>
<keyword evidence="3" id="KW-1185">Reference proteome</keyword>
<evidence type="ECO:0000313" key="3">
    <source>
        <dbReference type="Proteomes" id="UP000321419"/>
    </source>
</evidence>
<dbReference type="GO" id="GO:0007165">
    <property type="term" value="P:signal transduction"/>
    <property type="evidence" value="ECO:0007669"/>
    <property type="project" value="InterPro"/>
</dbReference>
<proteinExistence type="predicted"/>
<feature type="region of interest" description="Disordered" evidence="1">
    <location>
        <begin position="267"/>
        <end position="286"/>
    </location>
</feature>
<dbReference type="AlphaFoldDB" id="A0A510Y0X5"/>
<dbReference type="Proteomes" id="UP000321419">
    <property type="component" value="Unassembled WGS sequence"/>
</dbReference>
<organism evidence="2 3">
    <name type="scientific">Pseudoalteromonas espejiana</name>
    <dbReference type="NCBI Taxonomy" id="28107"/>
    <lineage>
        <taxon>Bacteria</taxon>
        <taxon>Pseudomonadati</taxon>
        <taxon>Pseudomonadota</taxon>
        <taxon>Gammaproteobacteria</taxon>
        <taxon>Alteromonadales</taxon>
        <taxon>Pseudoalteromonadaceae</taxon>
        <taxon>Pseudoalteromonas</taxon>
    </lineage>
</organism>
<sequence length="286" mass="32462">MEFINFQVGCKTISLKILDILLTERFDNNLTTLPNNNKSFIGVKDYMETPTPVFDLGVILNGSSTEQSNKLALAELRKSQDTLNGWFNNLEKNINIESGTINNDEAQLHSFTVFYKEFKTDNADLKNIIDKFDSPTKELINVSNQAVNAHNNQEHKQAIKYLASIKRNSLMQLLRLFESAKEQITLDYKPIIVFTTKDGLNPHVGLLVDKVEDNIDYKKEDIKPLDKLTEVGFDIDPQTKGMMRGLIKLAEKHSVLIDPSAIFRPDHLSDHSSDHSSEETQAYGLF</sequence>
<dbReference type="GO" id="GO:0006935">
    <property type="term" value="P:chemotaxis"/>
    <property type="evidence" value="ECO:0007669"/>
    <property type="project" value="InterPro"/>
</dbReference>
<dbReference type="RefSeq" id="WP_089346324.1">
    <property type="nucleotide sequence ID" value="NZ_BJUM01000065.1"/>
</dbReference>
<reference evidence="2 3" key="1">
    <citation type="submission" date="2019-07" db="EMBL/GenBank/DDBJ databases">
        <title>Whole genome shotgun sequence of Pseudoalteromonas espejiana NBRC 102222.</title>
        <authorList>
            <person name="Hosoyama A."/>
            <person name="Uohara A."/>
            <person name="Ohji S."/>
            <person name="Ichikawa N."/>
        </authorList>
    </citation>
    <scope>NUCLEOTIDE SEQUENCE [LARGE SCALE GENOMIC DNA]</scope>
    <source>
        <strain evidence="2 3">NBRC 102222</strain>
    </source>
</reference>
<gene>
    <name evidence="2" type="ORF">PES01_37950</name>
</gene>
<comment type="caution">
    <text evidence="2">The sequence shown here is derived from an EMBL/GenBank/DDBJ whole genome shotgun (WGS) entry which is preliminary data.</text>
</comment>
<feature type="compositionally biased region" description="Basic and acidic residues" evidence="1">
    <location>
        <begin position="267"/>
        <end position="278"/>
    </location>
</feature>
<dbReference type="OrthoDB" id="9181673at2"/>
<dbReference type="SUPFAM" id="SSF50341">
    <property type="entry name" value="CheW-like"/>
    <property type="match status" value="2"/>
</dbReference>
<evidence type="ECO:0000256" key="1">
    <source>
        <dbReference type="SAM" id="MobiDB-lite"/>
    </source>
</evidence>
<evidence type="ECO:0008006" key="4">
    <source>
        <dbReference type="Google" id="ProtNLM"/>
    </source>
</evidence>
<dbReference type="EMBL" id="BJUM01000065">
    <property type="protein sequence ID" value="GEK56950.1"/>
    <property type="molecule type" value="Genomic_DNA"/>
</dbReference>
<protein>
    <recommendedName>
        <fullName evidence="4">Chemotaxis protein</fullName>
    </recommendedName>
</protein>